<dbReference type="Pfam" id="PF13743">
    <property type="entry name" value="Thioredoxin_5"/>
    <property type="match status" value="1"/>
</dbReference>
<dbReference type="CDD" id="cd03025">
    <property type="entry name" value="DsbA_FrnE_like"/>
    <property type="match status" value="1"/>
</dbReference>
<dbReference type="SUPFAM" id="SSF52833">
    <property type="entry name" value="Thioredoxin-like"/>
    <property type="match status" value="1"/>
</dbReference>
<dbReference type="RefSeq" id="WP_278018067.1">
    <property type="nucleotide sequence ID" value="NZ_JARRRY010000003.1"/>
</dbReference>
<comment type="caution">
    <text evidence="1">The sequence shown here is derived from an EMBL/GenBank/DDBJ whole genome shotgun (WGS) entry which is preliminary data.</text>
</comment>
<organism evidence="1 2">
    <name type="scientific">Ectobacillus antri</name>
    <dbReference type="NCBI Taxonomy" id="2486280"/>
    <lineage>
        <taxon>Bacteria</taxon>
        <taxon>Bacillati</taxon>
        <taxon>Bacillota</taxon>
        <taxon>Bacilli</taxon>
        <taxon>Bacillales</taxon>
        <taxon>Bacillaceae</taxon>
        <taxon>Ectobacillus</taxon>
    </lineage>
</organism>
<keyword evidence="2" id="KW-1185">Reference proteome</keyword>
<dbReference type="InterPro" id="IPR036249">
    <property type="entry name" value="Thioredoxin-like_sf"/>
</dbReference>
<dbReference type="EMBL" id="JARULN010000005">
    <property type="protein sequence ID" value="MDG5753997.1"/>
    <property type="molecule type" value="Genomic_DNA"/>
</dbReference>
<sequence>MINSDAMPIFFHSHKPVEVYLFTDPLCHDCRIMDPFLIKLIHEYGHYFTVRRVLTGKATGTAHRTNRLTNARFVWEKTTSLYAFSCNGKTDMHHGDTSPYMPSLAIKAAEMQGRKAGLRFLRKLQERLFLCEGTPDFNTMLACAEESGIDVAEFAEDLHADRVRKAFQCDLKFANEMQITEVPSLVFLHTNAHEDGIKVSGLYTYDIYVQVLQEIINEQLVPQTLPPMEDLIGEYEFLSTKELAIIYGLSLAQTERELKKLILKRIVRQISTERDIYWKHV</sequence>
<dbReference type="PANTHER" id="PTHR13887:SF47">
    <property type="entry name" value="CLPXP ADAPTER PROTEIN SPXH"/>
    <property type="match status" value="1"/>
</dbReference>
<dbReference type="PANTHER" id="PTHR13887">
    <property type="entry name" value="GLUTATHIONE S-TRANSFERASE KAPPA"/>
    <property type="match status" value="1"/>
</dbReference>
<evidence type="ECO:0000313" key="2">
    <source>
        <dbReference type="Proteomes" id="UP001218246"/>
    </source>
</evidence>
<evidence type="ECO:0000313" key="1">
    <source>
        <dbReference type="EMBL" id="MDG5753997.1"/>
    </source>
</evidence>
<dbReference type="Proteomes" id="UP001218246">
    <property type="component" value="Unassembled WGS sequence"/>
</dbReference>
<reference evidence="1 2" key="1">
    <citation type="submission" date="2023-04" db="EMBL/GenBank/DDBJ databases">
        <title>Ectobacillus antri isolated from activated sludge.</title>
        <authorList>
            <person name="Yan P."/>
            <person name="Liu X."/>
        </authorList>
    </citation>
    <scope>NUCLEOTIDE SEQUENCE [LARGE SCALE GENOMIC DNA]</scope>
    <source>
        <strain evidence="1 2">C18H</strain>
    </source>
</reference>
<accession>A0ABT6H4T9</accession>
<gene>
    <name evidence="1" type="ORF">P6P90_08415</name>
</gene>
<proteinExistence type="predicted"/>
<name>A0ABT6H4T9_9BACI</name>
<protein>
    <submittedName>
        <fullName evidence="1">DsbA family protein</fullName>
    </submittedName>
</protein>
<dbReference type="Gene3D" id="3.40.30.10">
    <property type="entry name" value="Glutaredoxin"/>
    <property type="match status" value="1"/>
</dbReference>